<keyword evidence="2" id="KW-1185">Reference proteome</keyword>
<dbReference type="VEuPathDB" id="GiardiaDB:GMRT_23277"/>
<dbReference type="Proteomes" id="UP000315496">
    <property type="component" value="Chromosome 3"/>
</dbReference>
<gene>
    <name evidence="1" type="ORF">GMRT_23277</name>
</gene>
<reference evidence="1 2" key="1">
    <citation type="submission" date="2019-05" db="EMBL/GenBank/DDBJ databases">
        <title>The compact genome of Giardia muris reveals important steps in the evolution of intestinal protozoan parasites.</title>
        <authorList>
            <person name="Xu F."/>
            <person name="Jimenez-Gonzalez A."/>
            <person name="Einarsson E."/>
            <person name="Astvaldsson A."/>
            <person name="Peirasmaki D."/>
            <person name="Eckmann L."/>
            <person name="Andersson J.O."/>
            <person name="Svard S.G."/>
            <person name="Jerlstrom-Hultqvist J."/>
        </authorList>
    </citation>
    <scope>NUCLEOTIDE SEQUENCE [LARGE SCALE GENOMIC DNA]</scope>
    <source>
        <strain evidence="1 2">Roberts-Thomson</strain>
    </source>
</reference>
<organism evidence="1 2">
    <name type="scientific">Giardia muris</name>
    <dbReference type="NCBI Taxonomy" id="5742"/>
    <lineage>
        <taxon>Eukaryota</taxon>
        <taxon>Metamonada</taxon>
        <taxon>Diplomonadida</taxon>
        <taxon>Hexamitidae</taxon>
        <taxon>Giardiinae</taxon>
        <taxon>Giardia</taxon>
    </lineage>
</organism>
<comment type="caution">
    <text evidence="1">The sequence shown here is derived from an EMBL/GenBank/DDBJ whole genome shotgun (WGS) entry which is preliminary data.</text>
</comment>
<evidence type="ECO:0000313" key="2">
    <source>
        <dbReference type="Proteomes" id="UP000315496"/>
    </source>
</evidence>
<dbReference type="AlphaFoldDB" id="A0A4Z1SVR8"/>
<sequence length="613" mass="69364">MGKTLDDSTALPCFICQEAFSLMSLPSHLLTAHNICSLCKRASCHLVPAFRYSLDHYLSHYRTASSALHNAFSKGCISAQEYLNASPLEYIDVHKKEREKSSFITPLLSLQRSQADLCLTPLPLLRLDGPWQEHLAVFHSNVFMRVIKGDQFWLCPGCGNFVQDFEHLERDCSLHLLPSYLPALGYELLMSGKTALPTVLHTLLMQLSTRDNVWILRRTLSSPEQSSQDTGLTHKALSLVRSLSMLNQRVYREVFTPVDLYRDLKRQLIILLKEKLEGHCLGTLEYETQEVTAQITQLFVLGSMADESTTTMSDIDLNIAFNLRTQEGVEVPFQLTRPLCSALSPRIKTLLAEIFELVFLEQGKSSLIFTAFKPKGLMNERIPVSLKFLGLTGCKQSSLVLRRLQSLWPDKMVELEPGYPKIPAYLYFKRYLGALVTGNALSLKGKKGISAYWMHNYFLTVLNRDPIPLSDDPMEMKDQIHRLIILILQQVKVLHEECYRLRTSPSVRDLKPQELTAKCSELLSDPRYAVYDLCCPDSQANLSNNLADLPTEEYPSLMSFLDNSLECIKQGLFPLALYGLADAWACINSTARKELTEQSWTEGKNGSPLPNED</sequence>
<proteinExistence type="predicted"/>
<name>A0A4Z1SVR8_GIAMU</name>
<evidence type="ECO:0000313" key="1">
    <source>
        <dbReference type="EMBL" id="TNJ27678.1"/>
    </source>
</evidence>
<protein>
    <submittedName>
        <fullName evidence="1">Uncharacterized protein</fullName>
    </submittedName>
</protein>
<dbReference type="EMBL" id="VDLU01000003">
    <property type="protein sequence ID" value="TNJ27678.1"/>
    <property type="molecule type" value="Genomic_DNA"/>
</dbReference>
<accession>A0A4Z1SVR8</accession>